<dbReference type="PROSITE" id="PS50039">
    <property type="entry name" value="FORK_HEAD_3"/>
    <property type="match status" value="1"/>
</dbReference>
<keyword evidence="4" id="KW-0221">Differentiation</keyword>
<dbReference type="InterPro" id="IPR036388">
    <property type="entry name" value="WH-like_DNA-bd_sf"/>
</dbReference>
<evidence type="ECO:0000313" key="14">
    <source>
        <dbReference type="EMBL" id="KAH3822323.1"/>
    </source>
</evidence>
<dbReference type="InterPro" id="IPR030456">
    <property type="entry name" value="TF_fork_head_CS_2"/>
</dbReference>
<comment type="subcellular location">
    <subcellularLocation>
        <location evidence="1 11">Nucleus</location>
    </subcellularLocation>
</comment>
<evidence type="ECO:0000256" key="9">
    <source>
        <dbReference type="ARBA" id="ARBA00023242"/>
    </source>
</evidence>
<keyword evidence="15" id="KW-1185">Reference proteome</keyword>
<keyword evidence="7 11" id="KW-0238">DNA-binding</keyword>
<proteinExistence type="predicted"/>
<protein>
    <recommendedName>
        <fullName evidence="10">Forkhead box protein L2</fullName>
    </recommendedName>
</protein>
<gene>
    <name evidence="14" type="ORF">DPMN_124099</name>
</gene>
<keyword evidence="2" id="KW-1017">Isopeptide bond</keyword>
<comment type="caution">
    <text evidence="14">The sequence shown here is derived from an EMBL/GenBank/DDBJ whole genome shotgun (WGS) entry which is preliminary data.</text>
</comment>
<keyword evidence="3" id="KW-0597">Phosphoprotein</keyword>
<dbReference type="GO" id="GO:0000981">
    <property type="term" value="F:DNA-binding transcription factor activity, RNA polymerase II-specific"/>
    <property type="evidence" value="ECO:0007669"/>
    <property type="project" value="TreeGrafter"/>
</dbReference>
<evidence type="ECO:0000256" key="1">
    <source>
        <dbReference type="ARBA" id="ARBA00004123"/>
    </source>
</evidence>
<dbReference type="PANTHER" id="PTHR11829">
    <property type="entry name" value="FORKHEAD BOX PROTEIN"/>
    <property type="match status" value="1"/>
</dbReference>
<dbReference type="InterPro" id="IPR018122">
    <property type="entry name" value="TF_fork_head_CS_1"/>
</dbReference>
<feature type="compositionally biased region" description="Basic and acidic residues" evidence="12">
    <location>
        <begin position="139"/>
        <end position="169"/>
    </location>
</feature>
<dbReference type="PANTHER" id="PTHR11829:SF411">
    <property type="entry name" value="FORKHEAD BOX PROTEIN L2"/>
    <property type="match status" value="1"/>
</dbReference>
<evidence type="ECO:0000259" key="13">
    <source>
        <dbReference type="PROSITE" id="PS50039"/>
    </source>
</evidence>
<dbReference type="FunFam" id="1.10.10.10:FF:000016">
    <property type="entry name" value="Forkhead box protein I1"/>
    <property type="match status" value="1"/>
</dbReference>
<dbReference type="GO" id="GO:0000978">
    <property type="term" value="F:RNA polymerase II cis-regulatory region sequence-specific DNA binding"/>
    <property type="evidence" value="ECO:0007669"/>
    <property type="project" value="TreeGrafter"/>
</dbReference>
<dbReference type="InterPro" id="IPR001766">
    <property type="entry name" value="Fork_head_dom"/>
</dbReference>
<dbReference type="AlphaFoldDB" id="A0A9D4GSV4"/>
<feature type="region of interest" description="Disordered" evidence="12">
    <location>
        <begin position="139"/>
        <end position="170"/>
    </location>
</feature>
<evidence type="ECO:0000313" key="15">
    <source>
        <dbReference type="Proteomes" id="UP000828390"/>
    </source>
</evidence>
<evidence type="ECO:0000256" key="6">
    <source>
        <dbReference type="ARBA" id="ARBA00023015"/>
    </source>
</evidence>
<keyword evidence="8" id="KW-0804">Transcription</keyword>
<dbReference type="Gene3D" id="1.10.10.10">
    <property type="entry name" value="Winged helix-like DNA-binding domain superfamily/Winged helix DNA-binding domain"/>
    <property type="match status" value="1"/>
</dbReference>
<evidence type="ECO:0000256" key="2">
    <source>
        <dbReference type="ARBA" id="ARBA00022499"/>
    </source>
</evidence>
<keyword evidence="9 11" id="KW-0539">Nucleus</keyword>
<dbReference type="GO" id="GO:0005634">
    <property type="term" value="C:nucleus"/>
    <property type="evidence" value="ECO:0007669"/>
    <property type="project" value="UniProtKB-SubCell"/>
</dbReference>
<dbReference type="InterPro" id="IPR047515">
    <property type="entry name" value="FH_FOXL2"/>
</dbReference>
<evidence type="ECO:0000256" key="4">
    <source>
        <dbReference type="ARBA" id="ARBA00022782"/>
    </source>
</evidence>
<evidence type="ECO:0000256" key="12">
    <source>
        <dbReference type="SAM" id="MobiDB-lite"/>
    </source>
</evidence>
<dbReference type="SUPFAM" id="SSF46785">
    <property type="entry name" value="Winged helix' DNA-binding domain"/>
    <property type="match status" value="1"/>
</dbReference>
<dbReference type="GO" id="GO:0009653">
    <property type="term" value="P:anatomical structure morphogenesis"/>
    <property type="evidence" value="ECO:0007669"/>
    <property type="project" value="TreeGrafter"/>
</dbReference>
<dbReference type="PROSITE" id="PS00657">
    <property type="entry name" value="FORK_HEAD_1"/>
    <property type="match status" value="1"/>
</dbReference>
<feature type="domain" description="Fork-head" evidence="13">
    <location>
        <begin position="172"/>
        <end position="266"/>
    </location>
</feature>
<feature type="DNA-binding region" description="Fork-head" evidence="11">
    <location>
        <begin position="172"/>
        <end position="266"/>
    </location>
</feature>
<accession>A0A9D4GSV4</accession>
<dbReference type="GO" id="GO:0030154">
    <property type="term" value="P:cell differentiation"/>
    <property type="evidence" value="ECO:0007669"/>
    <property type="project" value="UniProtKB-KW"/>
</dbReference>
<evidence type="ECO:0000256" key="10">
    <source>
        <dbReference type="ARBA" id="ARBA00034872"/>
    </source>
</evidence>
<evidence type="ECO:0000256" key="7">
    <source>
        <dbReference type="ARBA" id="ARBA00023125"/>
    </source>
</evidence>
<dbReference type="CDD" id="cd20028">
    <property type="entry name" value="FH_FOXL2"/>
    <property type="match status" value="1"/>
</dbReference>
<feature type="compositionally biased region" description="Basic and acidic residues" evidence="12">
    <location>
        <begin position="80"/>
        <end position="96"/>
    </location>
</feature>
<feature type="region of interest" description="Disordered" evidence="12">
    <location>
        <begin position="73"/>
        <end position="96"/>
    </location>
</feature>
<dbReference type="EMBL" id="JAIWYP010000005">
    <property type="protein sequence ID" value="KAH3822323.1"/>
    <property type="molecule type" value="Genomic_DNA"/>
</dbReference>
<keyword evidence="6" id="KW-0805">Transcription regulation</keyword>
<sequence>MDFTTARYALSEPNLKFASTGNYLPSDSGYENTHSSIFVSNSNLTYPKYGVNAPTNINVNLSRRYQEYAHDLNPNDETDLEKVAKGDSDPNECQDVKHKPELTRGMLAPKGTVGDGGDRRKEHICEVVEDTNYIVKLEKMSPESGLKETPKSANSPDKKKEAKNKDQDPNIKPPYSYVALIAMAIKESGEKRLTLSAIYQFITGKFPYYEKNKKGWQNSIRHNLSLNECFVKVPREGGGERKGNYWTLDPAFEDMFEKGNYRRRRRMKRPYRPAIALSKSFFGDPSHCAFGQFPFARNYFSPPPYSQYSYASWSLPGHSPPGGPTAGTNMGYASCGQGRGLSPGSASLGPCGYGSLQNGFQLGANSSGSHYPQIPDYPSLPAPTSSLSFSCRQQPEAFNPVHYAYWSDR</sequence>
<evidence type="ECO:0000256" key="8">
    <source>
        <dbReference type="ARBA" id="ARBA00023163"/>
    </source>
</evidence>
<dbReference type="SMR" id="A0A9D4GSV4"/>
<evidence type="ECO:0000256" key="5">
    <source>
        <dbReference type="ARBA" id="ARBA00022843"/>
    </source>
</evidence>
<name>A0A9D4GSV4_DREPO</name>
<dbReference type="PRINTS" id="PR00053">
    <property type="entry name" value="FORKHEAD"/>
</dbReference>
<reference evidence="14" key="1">
    <citation type="journal article" date="2019" name="bioRxiv">
        <title>The Genome of the Zebra Mussel, Dreissena polymorpha: A Resource for Invasive Species Research.</title>
        <authorList>
            <person name="McCartney M.A."/>
            <person name="Auch B."/>
            <person name="Kono T."/>
            <person name="Mallez S."/>
            <person name="Zhang Y."/>
            <person name="Obille A."/>
            <person name="Becker A."/>
            <person name="Abrahante J.E."/>
            <person name="Garbe J."/>
            <person name="Badalamenti J.P."/>
            <person name="Herman A."/>
            <person name="Mangelson H."/>
            <person name="Liachko I."/>
            <person name="Sullivan S."/>
            <person name="Sone E.D."/>
            <person name="Koren S."/>
            <person name="Silverstein K.A.T."/>
            <person name="Beckman K.B."/>
            <person name="Gohl D.M."/>
        </authorList>
    </citation>
    <scope>NUCLEOTIDE SEQUENCE</scope>
    <source>
        <strain evidence="14">Duluth1</strain>
        <tissue evidence="14">Whole animal</tissue>
    </source>
</reference>
<reference evidence="14" key="2">
    <citation type="submission" date="2020-11" db="EMBL/GenBank/DDBJ databases">
        <authorList>
            <person name="McCartney M.A."/>
            <person name="Auch B."/>
            <person name="Kono T."/>
            <person name="Mallez S."/>
            <person name="Becker A."/>
            <person name="Gohl D.M."/>
            <person name="Silverstein K.A.T."/>
            <person name="Koren S."/>
            <person name="Bechman K.B."/>
            <person name="Herman A."/>
            <person name="Abrahante J.E."/>
            <person name="Garbe J."/>
        </authorList>
    </citation>
    <scope>NUCLEOTIDE SEQUENCE</scope>
    <source>
        <strain evidence="14">Duluth1</strain>
        <tissue evidence="14">Whole animal</tissue>
    </source>
</reference>
<dbReference type="Pfam" id="PF00250">
    <property type="entry name" value="Forkhead"/>
    <property type="match status" value="1"/>
</dbReference>
<organism evidence="14 15">
    <name type="scientific">Dreissena polymorpha</name>
    <name type="common">Zebra mussel</name>
    <name type="synonym">Mytilus polymorpha</name>
    <dbReference type="NCBI Taxonomy" id="45954"/>
    <lineage>
        <taxon>Eukaryota</taxon>
        <taxon>Metazoa</taxon>
        <taxon>Spiralia</taxon>
        <taxon>Lophotrochozoa</taxon>
        <taxon>Mollusca</taxon>
        <taxon>Bivalvia</taxon>
        <taxon>Autobranchia</taxon>
        <taxon>Heteroconchia</taxon>
        <taxon>Euheterodonta</taxon>
        <taxon>Imparidentia</taxon>
        <taxon>Neoheterodontei</taxon>
        <taxon>Myida</taxon>
        <taxon>Dreissenoidea</taxon>
        <taxon>Dreissenidae</taxon>
        <taxon>Dreissena</taxon>
    </lineage>
</organism>
<dbReference type="InterPro" id="IPR050211">
    <property type="entry name" value="FOX_domain-containing"/>
</dbReference>
<evidence type="ECO:0000256" key="3">
    <source>
        <dbReference type="ARBA" id="ARBA00022553"/>
    </source>
</evidence>
<keyword evidence="5" id="KW-0832">Ubl conjugation</keyword>
<dbReference type="Proteomes" id="UP000828390">
    <property type="component" value="Unassembled WGS sequence"/>
</dbReference>
<evidence type="ECO:0000256" key="11">
    <source>
        <dbReference type="PROSITE-ProRule" id="PRU00089"/>
    </source>
</evidence>
<dbReference type="OrthoDB" id="5402974at2759"/>
<dbReference type="SMART" id="SM00339">
    <property type="entry name" value="FH"/>
    <property type="match status" value="1"/>
</dbReference>
<dbReference type="PROSITE" id="PS00658">
    <property type="entry name" value="FORK_HEAD_2"/>
    <property type="match status" value="1"/>
</dbReference>
<dbReference type="InterPro" id="IPR036390">
    <property type="entry name" value="WH_DNA-bd_sf"/>
</dbReference>